<evidence type="ECO:0000313" key="1">
    <source>
        <dbReference type="EMBL" id="KAJ8666385.1"/>
    </source>
</evidence>
<accession>A0ACC2N5B2</accession>
<evidence type="ECO:0000313" key="2">
    <source>
        <dbReference type="Proteomes" id="UP001239111"/>
    </source>
</evidence>
<reference evidence="1" key="1">
    <citation type="submission" date="2023-04" db="EMBL/GenBank/DDBJ databases">
        <title>A chromosome-level genome assembly of the parasitoid wasp Eretmocerus hayati.</title>
        <authorList>
            <person name="Zhong Y."/>
            <person name="Liu S."/>
            <person name="Liu Y."/>
        </authorList>
    </citation>
    <scope>NUCLEOTIDE SEQUENCE</scope>
    <source>
        <strain evidence="1">ZJU_SS_LIU_2023</strain>
    </source>
</reference>
<dbReference type="Proteomes" id="UP001239111">
    <property type="component" value="Chromosome 4"/>
</dbReference>
<dbReference type="EMBL" id="CM056744">
    <property type="protein sequence ID" value="KAJ8666385.1"/>
    <property type="molecule type" value="Genomic_DNA"/>
</dbReference>
<name>A0ACC2N5B2_9HYME</name>
<sequence>MESCHCVQELGPLYPLLGQQACGPSKAVNLTTQNLITITSEIPTDIVSIPMQIIIALLTTFNIAHLMGDILEAGEFPRASTRPASGGRPSTAPGTTSRISRSMISPLKSRDTCDYVIKIRASKDELTVGKALNHTPTRSIFMEPLYPKQAFEPFKEACAKSKELEYSRTHLHLN</sequence>
<keyword evidence="2" id="KW-1185">Reference proteome</keyword>
<organism evidence="1 2">
    <name type="scientific">Eretmocerus hayati</name>
    <dbReference type="NCBI Taxonomy" id="131215"/>
    <lineage>
        <taxon>Eukaryota</taxon>
        <taxon>Metazoa</taxon>
        <taxon>Ecdysozoa</taxon>
        <taxon>Arthropoda</taxon>
        <taxon>Hexapoda</taxon>
        <taxon>Insecta</taxon>
        <taxon>Pterygota</taxon>
        <taxon>Neoptera</taxon>
        <taxon>Endopterygota</taxon>
        <taxon>Hymenoptera</taxon>
        <taxon>Apocrita</taxon>
        <taxon>Proctotrupomorpha</taxon>
        <taxon>Chalcidoidea</taxon>
        <taxon>Aphelinidae</taxon>
        <taxon>Aphelininae</taxon>
        <taxon>Eretmocerus</taxon>
    </lineage>
</organism>
<gene>
    <name evidence="1" type="ORF">QAD02_008047</name>
</gene>
<proteinExistence type="predicted"/>
<comment type="caution">
    <text evidence="1">The sequence shown here is derived from an EMBL/GenBank/DDBJ whole genome shotgun (WGS) entry which is preliminary data.</text>
</comment>
<protein>
    <submittedName>
        <fullName evidence="1">Uncharacterized protein</fullName>
    </submittedName>
</protein>